<dbReference type="RefSeq" id="WP_059444733.1">
    <property type="nucleotide sequence ID" value="NZ_CP055538.1"/>
</dbReference>
<sequence>MQNNSNSNSNSNSNFFDATDLFKIPEQLNIPDGLCSAGDFSKKFHVRLEDIISTWLDNKINLYVNLRSEYCRINRYANKEEHRYDTFDISVGRDFYQHEKSPQAATRSFIPCAQSEIKEDTNFNRSSFYKYVYNGYASGFWRLQPTNTTHLVKDNYNLKNANELWDEIPEEVKVFGRDDKDYLIFDKNIFVSHECLYIDNFGCQELSRFFTIKENEIHEVEGYYIQSFIVLMLLKISFSEKDGKINRLNAADILNVVRNDCHISLKDVSDKSISRWVNDSLIEEGQLSLAVEDGRLSTVKDNVIYLLIKYGHANRTSKELANLLSKEGDGYQLQQSITSSQLVNYIDALVLKYASLHFK</sequence>
<gene>
    <name evidence="1" type="ORF">HV183_20880</name>
</gene>
<organism evidence="1 2">
    <name type="scientific">Citrobacter freundii</name>
    <dbReference type="NCBI Taxonomy" id="546"/>
    <lineage>
        <taxon>Bacteria</taxon>
        <taxon>Pseudomonadati</taxon>
        <taxon>Pseudomonadota</taxon>
        <taxon>Gammaproteobacteria</taxon>
        <taxon>Enterobacterales</taxon>
        <taxon>Enterobacteriaceae</taxon>
        <taxon>Citrobacter</taxon>
        <taxon>Citrobacter freundii complex</taxon>
    </lineage>
</organism>
<dbReference type="EMBL" id="CP055538">
    <property type="protein sequence ID" value="QLO15694.1"/>
    <property type="molecule type" value="Genomic_DNA"/>
</dbReference>
<dbReference type="AlphaFoldDB" id="A0AAE7GXN7"/>
<accession>A0AAE7GXN7</accession>
<evidence type="ECO:0000313" key="1">
    <source>
        <dbReference type="EMBL" id="QLO15694.1"/>
    </source>
</evidence>
<evidence type="ECO:0000313" key="2">
    <source>
        <dbReference type="Proteomes" id="UP000510650"/>
    </source>
</evidence>
<name>A0AAE7GXN7_CITFR</name>
<reference evidence="2" key="1">
    <citation type="submission" date="2020-06" db="EMBL/GenBank/DDBJ databases">
        <title>REHAB project genomes.</title>
        <authorList>
            <person name="Shaw L.P."/>
        </authorList>
    </citation>
    <scope>NUCLEOTIDE SEQUENCE [LARGE SCALE GENOMIC DNA]</scope>
    <source>
        <strain evidence="2">RHBSTW-00398</strain>
    </source>
</reference>
<proteinExistence type="predicted"/>
<protein>
    <submittedName>
        <fullName evidence="1">Uncharacterized protein</fullName>
    </submittedName>
</protein>
<dbReference type="Proteomes" id="UP000510650">
    <property type="component" value="Chromosome"/>
</dbReference>